<keyword evidence="5" id="KW-1185">Reference proteome</keyword>
<evidence type="ECO:0000313" key="5">
    <source>
        <dbReference type="Proteomes" id="UP000887568"/>
    </source>
</evidence>
<dbReference type="GO" id="GO:0004061">
    <property type="term" value="F:arylformamidase activity"/>
    <property type="evidence" value="ECO:0007669"/>
    <property type="project" value="InterPro"/>
</dbReference>
<accession>A0A914BKC4</accession>
<comment type="similarity">
    <text evidence="1">Belongs to the Cyclase 1 superfamily.</text>
</comment>
<dbReference type="SUPFAM" id="SSF102198">
    <property type="entry name" value="Putative cyclase"/>
    <property type="match status" value="1"/>
</dbReference>
<reference evidence="4" key="1">
    <citation type="submission" date="2022-11" db="UniProtKB">
        <authorList>
            <consortium name="EnsemblMetazoa"/>
        </authorList>
    </citation>
    <scope>IDENTIFICATION</scope>
</reference>
<dbReference type="Gene3D" id="3.50.30.50">
    <property type="entry name" value="Putative cyclase"/>
    <property type="match status" value="1"/>
</dbReference>
<keyword evidence="3" id="KW-0732">Signal</keyword>
<keyword evidence="2" id="KW-1133">Transmembrane helix</keyword>
<evidence type="ECO:0008006" key="6">
    <source>
        <dbReference type="Google" id="ProtNLM"/>
    </source>
</evidence>
<dbReference type="InterPro" id="IPR037175">
    <property type="entry name" value="KFase_sf"/>
</dbReference>
<evidence type="ECO:0000256" key="1">
    <source>
        <dbReference type="ARBA" id="ARBA00007865"/>
    </source>
</evidence>
<feature type="transmembrane region" description="Helical" evidence="2">
    <location>
        <begin position="270"/>
        <end position="289"/>
    </location>
</feature>
<dbReference type="Pfam" id="PF04199">
    <property type="entry name" value="Cyclase"/>
    <property type="match status" value="1"/>
</dbReference>
<evidence type="ECO:0000313" key="4">
    <source>
        <dbReference type="EnsemblMetazoa" id="XP_038075907.1"/>
    </source>
</evidence>
<dbReference type="GeneID" id="119743556"/>
<proteinExistence type="inferred from homology"/>
<dbReference type="Proteomes" id="UP000887568">
    <property type="component" value="Unplaced"/>
</dbReference>
<feature type="signal peptide" evidence="3">
    <location>
        <begin position="1"/>
        <end position="19"/>
    </location>
</feature>
<dbReference type="OrthoDB" id="7108654at2759"/>
<dbReference type="OMA" id="APLHCAK"/>
<sequence length="290" mass="32036">MACRFSVLVLLCVVTSVLTLEKGTFLDMSYGYDENTLAYPSVGFFQLSIGERGPTDNFPWLEYNYMSLPEHIGTHIDAPAHFAKGRMRVDDIPIGRLICAAVRVDISEKAKIDRDYGMTVQDLQDWEEIHGKIPDESLLFVYTGWGAFYPDRLAYQGTTRNDTYLDEQGESLVHSPGVGPEAGTWLVQNRNIVGLGIDGPNLDCGQNEEFMTHRVLMEADIYGIENVANLDQLPNTGAKVYALPMKIVDGSGAPVRIIAMLDGDSSSGTAMLWATFSVCGVFLVISLMFQ</sequence>
<feature type="chain" id="PRO_5036861260" description="Cyclase" evidence="3">
    <location>
        <begin position="20"/>
        <end position="290"/>
    </location>
</feature>
<evidence type="ECO:0000256" key="3">
    <source>
        <dbReference type="SAM" id="SignalP"/>
    </source>
</evidence>
<dbReference type="RefSeq" id="XP_038075907.1">
    <property type="nucleotide sequence ID" value="XM_038219979.1"/>
</dbReference>
<evidence type="ECO:0000256" key="2">
    <source>
        <dbReference type="SAM" id="Phobius"/>
    </source>
</evidence>
<dbReference type="AlphaFoldDB" id="A0A914BKC4"/>
<dbReference type="GO" id="GO:0019441">
    <property type="term" value="P:L-tryptophan catabolic process to kynurenine"/>
    <property type="evidence" value="ECO:0007669"/>
    <property type="project" value="InterPro"/>
</dbReference>
<dbReference type="EnsemblMetazoa" id="XM_038219979.1">
    <property type="protein sequence ID" value="XP_038075907.1"/>
    <property type="gene ID" value="LOC119743556"/>
</dbReference>
<keyword evidence="2" id="KW-0812">Transmembrane</keyword>
<dbReference type="PANTHER" id="PTHR31118:SF12">
    <property type="entry name" value="CYCLASE-LIKE PROTEIN 2"/>
    <property type="match status" value="1"/>
</dbReference>
<dbReference type="PANTHER" id="PTHR31118">
    <property type="entry name" value="CYCLASE-LIKE PROTEIN 2"/>
    <property type="match status" value="1"/>
</dbReference>
<dbReference type="InterPro" id="IPR007325">
    <property type="entry name" value="KFase/CYL"/>
</dbReference>
<name>A0A914BKC4_PATMI</name>
<keyword evidence="2" id="KW-0472">Membrane</keyword>
<organism evidence="4 5">
    <name type="scientific">Patiria miniata</name>
    <name type="common">Bat star</name>
    <name type="synonym">Asterina miniata</name>
    <dbReference type="NCBI Taxonomy" id="46514"/>
    <lineage>
        <taxon>Eukaryota</taxon>
        <taxon>Metazoa</taxon>
        <taxon>Echinodermata</taxon>
        <taxon>Eleutherozoa</taxon>
        <taxon>Asterozoa</taxon>
        <taxon>Asteroidea</taxon>
        <taxon>Valvatacea</taxon>
        <taxon>Valvatida</taxon>
        <taxon>Asterinidae</taxon>
        <taxon>Patiria</taxon>
    </lineage>
</organism>
<protein>
    <recommendedName>
        <fullName evidence="6">Cyclase</fullName>
    </recommendedName>
</protein>